<feature type="domain" description="Impact N-terminal" evidence="2">
    <location>
        <begin position="15"/>
        <end position="115"/>
    </location>
</feature>
<dbReference type="InterPro" id="IPR036956">
    <property type="entry name" value="Impact_N_sf"/>
</dbReference>
<gene>
    <name evidence="3" type="ORF">B5E75_05370</name>
</gene>
<comment type="caution">
    <text evidence="3">The sequence shown here is derived from an EMBL/GenBank/DDBJ whole genome shotgun (WGS) entry which is preliminary data.</text>
</comment>
<evidence type="ECO:0000313" key="3">
    <source>
        <dbReference type="EMBL" id="OUQ34906.1"/>
    </source>
</evidence>
<dbReference type="GO" id="GO:0006446">
    <property type="term" value="P:regulation of translational initiation"/>
    <property type="evidence" value="ECO:0007669"/>
    <property type="project" value="TreeGrafter"/>
</dbReference>
<dbReference type="InterPro" id="IPR020569">
    <property type="entry name" value="UPF0029_Impact_CS"/>
</dbReference>
<dbReference type="Proteomes" id="UP000195305">
    <property type="component" value="Unassembled WGS sequence"/>
</dbReference>
<accession>A0A1Y4SY87</accession>
<dbReference type="GO" id="GO:0005737">
    <property type="term" value="C:cytoplasm"/>
    <property type="evidence" value="ECO:0007669"/>
    <property type="project" value="TreeGrafter"/>
</dbReference>
<comment type="similarity">
    <text evidence="1">Belongs to the IMPACT family.</text>
</comment>
<dbReference type="PANTHER" id="PTHR16301">
    <property type="entry name" value="IMPACT-RELATED"/>
    <property type="match status" value="1"/>
</dbReference>
<dbReference type="InterPro" id="IPR023582">
    <property type="entry name" value="Impact"/>
</dbReference>
<keyword evidence="4" id="KW-1185">Reference proteome</keyword>
<evidence type="ECO:0000259" key="2">
    <source>
        <dbReference type="Pfam" id="PF01205"/>
    </source>
</evidence>
<name>A0A1Y4SY87_9FIRM</name>
<dbReference type="InterPro" id="IPR020568">
    <property type="entry name" value="Ribosomal_Su5_D2-typ_SF"/>
</dbReference>
<evidence type="ECO:0000313" key="4">
    <source>
        <dbReference type="Proteomes" id="UP000195305"/>
    </source>
</evidence>
<organism evidence="3 4">
    <name type="scientific">Massilimicrobiota timonensis</name>
    <dbReference type="NCBI Taxonomy" id="1776392"/>
    <lineage>
        <taxon>Bacteria</taxon>
        <taxon>Bacillati</taxon>
        <taxon>Bacillota</taxon>
        <taxon>Erysipelotrichia</taxon>
        <taxon>Erysipelotrichales</taxon>
        <taxon>Erysipelotrichaceae</taxon>
        <taxon>Massilimicrobiota</taxon>
    </lineage>
</organism>
<dbReference type="EMBL" id="NFLJ01000012">
    <property type="protein sequence ID" value="OUQ34906.1"/>
    <property type="molecule type" value="Genomic_DNA"/>
</dbReference>
<dbReference type="InterPro" id="IPR001498">
    <property type="entry name" value="Impact_N"/>
</dbReference>
<protein>
    <submittedName>
        <fullName evidence="3">YigZ family protein</fullName>
    </submittedName>
</protein>
<dbReference type="InterPro" id="IPR015796">
    <property type="entry name" value="Impact_YigZ-like"/>
</dbReference>
<sequence length="198" mass="22617">MISVENYTTHTLVIKKSEFICHLIPCSQIEQAKQLIEKYSDPQATHNCVAYIIGTHERAYDDGEPSGTAGMPMLNVLKMQGLTNIIAIVTRYFGGIKLGAGGLTRAYSQSVSQALKEAKIVEKEPVDLYTITIDYTYTRKFEHLLKVQHIQCIDIQYLEQVCYQCYIRDLDFLKQIQELTNNQFEAHKIGTDYIKKDV</sequence>
<dbReference type="SUPFAM" id="SSF54211">
    <property type="entry name" value="Ribosomal protein S5 domain 2-like"/>
    <property type="match status" value="1"/>
</dbReference>
<dbReference type="RefSeq" id="WP_087357761.1">
    <property type="nucleotide sequence ID" value="NZ_AP031415.1"/>
</dbReference>
<dbReference type="Pfam" id="PF01205">
    <property type="entry name" value="Impact_N"/>
    <property type="match status" value="1"/>
</dbReference>
<evidence type="ECO:0000256" key="1">
    <source>
        <dbReference type="ARBA" id="ARBA00007665"/>
    </source>
</evidence>
<dbReference type="Gene3D" id="3.30.230.30">
    <property type="entry name" value="Impact, N-terminal domain"/>
    <property type="match status" value="1"/>
</dbReference>
<dbReference type="PANTHER" id="PTHR16301:SF20">
    <property type="entry name" value="IMPACT FAMILY MEMBER YIGZ"/>
    <property type="match status" value="1"/>
</dbReference>
<dbReference type="AlphaFoldDB" id="A0A1Y4SY87"/>
<dbReference type="OrthoDB" id="9813771at2"/>
<dbReference type="NCBIfam" id="TIGR00257">
    <property type="entry name" value="IMPACT_YIGZ"/>
    <property type="match status" value="1"/>
</dbReference>
<reference evidence="3 4" key="1">
    <citation type="journal article" date="2018" name="BMC Genomics">
        <title>Whole genome sequencing and function prediction of 133 gut anaerobes isolated from chicken caecum in pure cultures.</title>
        <authorList>
            <person name="Medvecky M."/>
            <person name="Cejkova D."/>
            <person name="Polansky O."/>
            <person name="Karasova D."/>
            <person name="Kubasova T."/>
            <person name="Cizek A."/>
            <person name="Rychlik I."/>
        </authorList>
    </citation>
    <scope>NUCLEOTIDE SEQUENCE [LARGE SCALE GENOMIC DNA]</scope>
    <source>
        <strain evidence="3 4">An13</strain>
    </source>
</reference>
<dbReference type="PROSITE" id="PS00910">
    <property type="entry name" value="UPF0029"/>
    <property type="match status" value="1"/>
</dbReference>
<proteinExistence type="inferred from homology"/>